<proteinExistence type="predicted"/>
<comment type="caution">
    <text evidence="1">The sequence shown here is derived from an EMBL/GenBank/DDBJ whole genome shotgun (WGS) entry which is preliminary data.</text>
</comment>
<sequence>MLAPLPPEIWIHIIRLATLPASDLGVAHAYRPFRTSHDAIDRSSLQTKRTVVQVCRLWRALATPMLYEDIDVRHNPRTLRGIIDTGDPEQPGYGRWVRRLELPYTHTETATHNSTSGVLEVLKSCHGLETLIRPFSRAPLGSIRYEFSADIVPMPSLKRLEWWHHNDAARTGGVNSLVDVLPHTPNLQYLAVGGEWWMSSGKPGAAPLELPALTTLRLWRLNPFFLWLICRWSLPSLTHVIVDFPTEYGALGGFWEVYGPHLTTLELGKNVAFLLDDQITSFLRACPNLTTLNYVIHFTRYPHITASHPLRCIGIHSAPCAMLDDRSSDAYWDHLNGHFDFISCPLLPELRKVVLYGDWQWICEEARFKAFRRALPRQVSVITAGDIHHSVALSPPGDIFVGG</sequence>
<name>A0ACB8BFD9_9AGAM</name>
<evidence type="ECO:0000313" key="1">
    <source>
        <dbReference type="EMBL" id="KAH7923896.1"/>
    </source>
</evidence>
<keyword evidence="2" id="KW-1185">Reference proteome</keyword>
<reference evidence="1" key="1">
    <citation type="journal article" date="2021" name="New Phytol.">
        <title>Evolutionary innovations through gain and loss of genes in the ectomycorrhizal Boletales.</title>
        <authorList>
            <person name="Wu G."/>
            <person name="Miyauchi S."/>
            <person name="Morin E."/>
            <person name="Kuo A."/>
            <person name="Drula E."/>
            <person name="Varga T."/>
            <person name="Kohler A."/>
            <person name="Feng B."/>
            <person name="Cao Y."/>
            <person name="Lipzen A."/>
            <person name="Daum C."/>
            <person name="Hundley H."/>
            <person name="Pangilinan J."/>
            <person name="Johnson J."/>
            <person name="Barry K."/>
            <person name="LaButti K."/>
            <person name="Ng V."/>
            <person name="Ahrendt S."/>
            <person name="Min B."/>
            <person name="Choi I.G."/>
            <person name="Park H."/>
            <person name="Plett J.M."/>
            <person name="Magnuson J."/>
            <person name="Spatafora J.W."/>
            <person name="Nagy L.G."/>
            <person name="Henrissat B."/>
            <person name="Grigoriev I.V."/>
            <person name="Yang Z.L."/>
            <person name="Xu J."/>
            <person name="Martin F.M."/>
        </authorList>
    </citation>
    <scope>NUCLEOTIDE SEQUENCE</scope>
    <source>
        <strain evidence="1">KUC20120723A-06</strain>
    </source>
</reference>
<evidence type="ECO:0000313" key="2">
    <source>
        <dbReference type="Proteomes" id="UP000790709"/>
    </source>
</evidence>
<dbReference type="Proteomes" id="UP000790709">
    <property type="component" value="Unassembled WGS sequence"/>
</dbReference>
<organism evidence="1 2">
    <name type="scientific">Leucogyrophana mollusca</name>
    <dbReference type="NCBI Taxonomy" id="85980"/>
    <lineage>
        <taxon>Eukaryota</taxon>
        <taxon>Fungi</taxon>
        <taxon>Dikarya</taxon>
        <taxon>Basidiomycota</taxon>
        <taxon>Agaricomycotina</taxon>
        <taxon>Agaricomycetes</taxon>
        <taxon>Agaricomycetidae</taxon>
        <taxon>Boletales</taxon>
        <taxon>Boletales incertae sedis</taxon>
        <taxon>Leucogyrophana</taxon>
    </lineage>
</organism>
<protein>
    <submittedName>
        <fullName evidence="1">Uncharacterized protein</fullName>
    </submittedName>
</protein>
<accession>A0ACB8BFD9</accession>
<gene>
    <name evidence="1" type="ORF">BV22DRAFT_551122</name>
</gene>
<dbReference type="EMBL" id="MU266439">
    <property type="protein sequence ID" value="KAH7923896.1"/>
    <property type="molecule type" value="Genomic_DNA"/>
</dbReference>